<evidence type="ECO:0000313" key="3">
    <source>
        <dbReference type="Proteomes" id="UP001550535"/>
    </source>
</evidence>
<evidence type="ECO:0000313" key="2">
    <source>
        <dbReference type="EMBL" id="MEU2125582.1"/>
    </source>
</evidence>
<feature type="domain" description="DUF397" evidence="1">
    <location>
        <begin position="8"/>
        <end position="60"/>
    </location>
</feature>
<dbReference type="EMBL" id="JBEYBR010000091">
    <property type="protein sequence ID" value="MEU2125582.1"/>
    <property type="molecule type" value="Genomic_DNA"/>
</dbReference>
<reference evidence="2 3" key="1">
    <citation type="submission" date="2024-06" db="EMBL/GenBank/DDBJ databases">
        <title>The Natural Products Discovery Center: Release of the First 8490 Sequenced Strains for Exploring Actinobacteria Biosynthetic Diversity.</title>
        <authorList>
            <person name="Kalkreuter E."/>
            <person name="Kautsar S.A."/>
            <person name="Yang D."/>
            <person name="Bader C.D."/>
            <person name="Teijaro C.N."/>
            <person name="Fluegel L."/>
            <person name="Davis C.M."/>
            <person name="Simpson J.R."/>
            <person name="Lauterbach L."/>
            <person name="Steele A.D."/>
            <person name="Gui C."/>
            <person name="Meng S."/>
            <person name="Li G."/>
            <person name="Viehrig K."/>
            <person name="Ye F."/>
            <person name="Su P."/>
            <person name="Kiefer A.F."/>
            <person name="Nichols A."/>
            <person name="Cepeda A.J."/>
            <person name="Yan W."/>
            <person name="Fan B."/>
            <person name="Jiang Y."/>
            <person name="Adhikari A."/>
            <person name="Zheng C.-J."/>
            <person name="Schuster L."/>
            <person name="Cowan T.M."/>
            <person name="Smanski M.J."/>
            <person name="Chevrette M.G."/>
            <person name="De Carvalho L.P.S."/>
            <person name="Shen B."/>
        </authorList>
    </citation>
    <scope>NUCLEOTIDE SEQUENCE [LARGE SCALE GENOMIC DNA]</scope>
    <source>
        <strain evidence="2 3">NPDC019434</strain>
    </source>
</reference>
<evidence type="ECO:0000259" key="1">
    <source>
        <dbReference type="Pfam" id="PF04149"/>
    </source>
</evidence>
<accession>A0ABV2XI59</accession>
<sequence length="70" mass="7483">MVVGGVGAEWFKSSHSATQADCVEVAFLSSGQVGLRDSKDPDGPTLVFDPGEWDAFTTRVHAGRFARTRA</sequence>
<dbReference type="Pfam" id="PF04149">
    <property type="entry name" value="DUF397"/>
    <property type="match status" value="1"/>
</dbReference>
<gene>
    <name evidence="2" type="ORF">ABZ507_27580</name>
</gene>
<dbReference type="InterPro" id="IPR007278">
    <property type="entry name" value="DUF397"/>
</dbReference>
<proteinExistence type="predicted"/>
<keyword evidence="3" id="KW-1185">Reference proteome</keyword>
<name>A0ABV2XI59_9NOCA</name>
<protein>
    <submittedName>
        <fullName evidence="2">DUF397 domain-containing protein</fullName>
    </submittedName>
</protein>
<dbReference type="RefSeq" id="WP_084489226.1">
    <property type="nucleotide sequence ID" value="NZ_JBEYBM010000014.1"/>
</dbReference>
<dbReference type="Proteomes" id="UP001550535">
    <property type="component" value="Unassembled WGS sequence"/>
</dbReference>
<comment type="caution">
    <text evidence="2">The sequence shown here is derived from an EMBL/GenBank/DDBJ whole genome shotgun (WGS) entry which is preliminary data.</text>
</comment>
<organism evidence="2 3">
    <name type="scientific">Nocardia niwae</name>
    <dbReference type="NCBI Taxonomy" id="626084"/>
    <lineage>
        <taxon>Bacteria</taxon>
        <taxon>Bacillati</taxon>
        <taxon>Actinomycetota</taxon>
        <taxon>Actinomycetes</taxon>
        <taxon>Mycobacteriales</taxon>
        <taxon>Nocardiaceae</taxon>
        <taxon>Nocardia</taxon>
    </lineage>
</organism>